<evidence type="ECO:0000313" key="2">
    <source>
        <dbReference type="EMBL" id="PHZ27826.1"/>
    </source>
</evidence>
<organism evidence="2 3">
    <name type="scientific">Yersinia bercovieri</name>
    <dbReference type="NCBI Taxonomy" id="634"/>
    <lineage>
        <taxon>Bacteria</taxon>
        <taxon>Pseudomonadati</taxon>
        <taxon>Pseudomonadota</taxon>
        <taxon>Gammaproteobacteria</taxon>
        <taxon>Enterobacterales</taxon>
        <taxon>Yersiniaceae</taxon>
        <taxon>Yersinia</taxon>
    </lineage>
</organism>
<dbReference type="AlphaFoldDB" id="A0A2G4U501"/>
<keyword evidence="1" id="KW-1133">Transmembrane helix</keyword>
<keyword evidence="1" id="KW-0472">Membrane</keyword>
<gene>
    <name evidence="2" type="ORF">CS533_08140</name>
</gene>
<feature type="transmembrane region" description="Helical" evidence="1">
    <location>
        <begin position="96"/>
        <end position="116"/>
    </location>
</feature>
<dbReference type="EMBL" id="PEHN01000006">
    <property type="protein sequence ID" value="PHZ27826.1"/>
    <property type="molecule type" value="Genomic_DNA"/>
</dbReference>
<evidence type="ECO:0000313" key="3">
    <source>
        <dbReference type="Proteomes" id="UP000229378"/>
    </source>
</evidence>
<proteinExistence type="predicted"/>
<keyword evidence="1" id="KW-0812">Transmembrane</keyword>
<evidence type="ECO:0000256" key="1">
    <source>
        <dbReference type="SAM" id="Phobius"/>
    </source>
</evidence>
<dbReference type="RefSeq" id="WP_005272208.1">
    <property type="nucleotide sequence ID" value="NZ_CABMOD010000015.1"/>
</dbReference>
<comment type="caution">
    <text evidence="2">The sequence shown here is derived from an EMBL/GenBank/DDBJ whole genome shotgun (WGS) entry which is preliminary data.</text>
</comment>
<protein>
    <submittedName>
        <fullName evidence="2">Uncharacterized protein</fullName>
    </submittedName>
</protein>
<sequence>MADEIFPPSILYKRLYDEATREGLNITTYNKIIAFANSLNKADVEHFLWLADSTYPAYLKLKGLALSGNADAIAIFNEFNHKVSYRMSASLGDYHALGYTMGVGIGLTAFITIIMVGVNTVATGWLQTALKMTESTAKGVAAFLAIIVVIVGFVDRRVNYNDRVIKLIKKIMNLRLSGIKYLENIKEKHSNKKDALLGLINDEFKENVESRHLIILINTIFDNANSAECYKMPIQENWQDRKPIFCLNAVNGAAGESFYVETENLWNSVITRIGENPALVILPGAVAADQPGGLDDIVPVPRDRGDSVVQRRIRQFNGNA</sequence>
<feature type="transmembrane region" description="Helical" evidence="1">
    <location>
        <begin position="136"/>
        <end position="154"/>
    </location>
</feature>
<accession>A0A2G4U501</accession>
<dbReference type="Proteomes" id="UP000229378">
    <property type="component" value="Unassembled WGS sequence"/>
</dbReference>
<reference evidence="2 3" key="1">
    <citation type="submission" date="2017-10" db="EMBL/GenBank/DDBJ databases">
        <authorList>
            <person name="Banno H."/>
            <person name="Chua N.-H."/>
        </authorList>
    </citation>
    <scope>NUCLEOTIDE SEQUENCE [LARGE SCALE GENOMIC DNA]</scope>
    <source>
        <strain evidence="2 3">SCPM-O-B-7607</strain>
    </source>
</reference>
<name>A0A2G4U501_YERBE</name>